<dbReference type="SUPFAM" id="SSF64593">
    <property type="entry name" value="Intermediate filament protein, coiled coil region"/>
    <property type="match status" value="1"/>
</dbReference>
<comment type="similarity">
    <text evidence="5">Belongs to the intermediate filament family.</text>
</comment>
<dbReference type="PROSITE" id="PS51842">
    <property type="entry name" value="IF_ROD_2"/>
    <property type="match status" value="1"/>
</dbReference>
<dbReference type="AlphaFoldDB" id="A0AA40LTY7"/>
<feature type="domain" description="IF rod" evidence="8">
    <location>
        <begin position="1"/>
        <end position="112"/>
    </location>
</feature>
<feature type="compositionally biased region" description="Low complexity" evidence="7">
    <location>
        <begin position="315"/>
        <end position="325"/>
    </location>
</feature>
<name>A0AA40LTY7_CNENI</name>
<evidence type="ECO:0000256" key="7">
    <source>
        <dbReference type="SAM" id="MobiDB-lite"/>
    </source>
</evidence>
<evidence type="ECO:0000259" key="8">
    <source>
        <dbReference type="PROSITE" id="PS51842"/>
    </source>
</evidence>
<keyword evidence="4 6" id="KW-0175">Coiled coil</keyword>
<keyword evidence="2" id="KW-0963">Cytoplasm</keyword>
<dbReference type="PANTHER" id="PTHR45652">
    <property type="entry name" value="GLIAL FIBRILLARY ACIDIC PROTEIN"/>
    <property type="match status" value="1"/>
</dbReference>
<dbReference type="Proteomes" id="UP001177744">
    <property type="component" value="Unassembled WGS sequence"/>
</dbReference>
<comment type="caution">
    <text evidence="9">The sequence shown here is derived from an EMBL/GenBank/DDBJ whole genome shotgun (WGS) entry which is preliminary data.</text>
</comment>
<dbReference type="GO" id="GO:0030424">
    <property type="term" value="C:axon"/>
    <property type="evidence" value="ECO:0007669"/>
    <property type="project" value="TreeGrafter"/>
</dbReference>
<evidence type="ECO:0000256" key="1">
    <source>
        <dbReference type="ARBA" id="ARBA00004496"/>
    </source>
</evidence>
<dbReference type="PANTHER" id="PTHR45652:SF8">
    <property type="entry name" value="NEUROFILAMENT LIGHT POLYPEPTIDE"/>
    <property type="match status" value="1"/>
</dbReference>
<evidence type="ECO:0000256" key="6">
    <source>
        <dbReference type="SAM" id="Coils"/>
    </source>
</evidence>
<comment type="subcellular location">
    <subcellularLocation>
        <location evidence="1">Cytoplasm</location>
    </subcellularLocation>
</comment>
<gene>
    <name evidence="9" type="ORF">QTO34_014325</name>
</gene>
<keyword evidence="10" id="KW-1185">Reference proteome</keyword>
<dbReference type="Pfam" id="PF00038">
    <property type="entry name" value="Filament"/>
    <property type="match status" value="1"/>
</dbReference>
<evidence type="ECO:0000256" key="5">
    <source>
        <dbReference type="RuleBase" id="RU000685"/>
    </source>
</evidence>
<dbReference type="GO" id="GO:0005882">
    <property type="term" value="C:intermediate filament"/>
    <property type="evidence" value="ECO:0007669"/>
    <property type="project" value="UniProtKB-KW"/>
</dbReference>
<dbReference type="InterPro" id="IPR018039">
    <property type="entry name" value="IF_conserved"/>
</dbReference>
<dbReference type="Gene3D" id="1.20.5.170">
    <property type="match status" value="1"/>
</dbReference>
<reference evidence="9" key="1">
    <citation type="submission" date="2023-06" db="EMBL/GenBank/DDBJ databases">
        <title>Reference genome for the Northern bat (Eptesicus nilssonii), a most northern bat species.</title>
        <authorList>
            <person name="Laine V.N."/>
            <person name="Pulliainen A.T."/>
            <person name="Lilley T.M."/>
        </authorList>
    </citation>
    <scope>NUCLEOTIDE SEQUENCE</scope>
    <source>
        <strain evidence="9">BLF_Eptnil</strain>
        <tissue evidence="9">Kidney</tissue>
    </source>
</reference>
<feature type="region of interest" description="Disordered" evidence="7">
    <location>
        <begin position="307"/>
        <end position="339"/>
    </location>
</feature>
<dbReference type="InterPro" id="IPR050405">
    <property type="entry name" value="Intermediate_filament"/>
</dbReference>
<proteinExistence type="inferred from homology"/>
<dbReference type="EMBL" id="JAULJE010000004">
    <property type="protein sequence ID" value="KAK1343772.1"/>
    <property type="molecule type" value="Genomic_DNA"/>
</dbReference>
<keyword evidence="3 5" id="KW-0403">Intermediate filament</keyword>
<evidence type="ECO:0000256" key="2">
    <source>
        <dbReference type="ARBA" id="ARBA00022490"/>
    </source>
</evidence>
<dbReference type="GO" id="GO:0005737">
    <property type="term" value="C:cytoplasm"/>
    <property type="evidence" value="ECO:0007669"/>
    <property type="project" value="UniProtKB-SubCell"/>
</dbReference>
<dbReference type="GO" id="GO:0033693">
    <property type="term" value="P:neurofilament bundle assembly"/>
    <property type="evidence" value="ECO:0007669"/>
    <property type="project" value="TreeGrafter"/>
</dbReference>
<organism evidence="9 10">
    <name type="scientific">Cnephaeus nilssonii</name>
    <name type="common">Northern bat</name>
    <name type="synonym">Eptesicus nilssonii</name>
    <dbReference type="NCBI Taxonomy" id="3371016"/>
    <lineage>
        <taxon>Eukaryota</taxon>
        <taxon>Metazoa</taxon>
        <taxon>Chordata</taxon>
        <taxon>Craniata</taxon>
        <taxon>Vertebrata</taxon>
        <taxon>Euteleostomi</taxon>
        <taxon>Mammalia</taxon>
        <taxon>Eutheria</taxon>
        <taxon>Laurasiatheria</taxon>
        <taxon>Chiroptera</taxon>
        <taxon>Yangochiroptera</taxon>
        <taxon>Vespertilionidae</taxon>
        <taxon>Cnephaeus</taxon>
    </lineage>
</organism>
<feature type="region of interest" description="Disordered" evidence="7">
    <location>
        <begin position="130"/>
        <end position="172"/>
    </location>
</feature>
<dbReference type="InterPro" id="IPR039008">
    <property type="entry name" value="IF_rod_dom"/>
</dbReference>
<dbReference type="GO" id="GO:0099184">
    <property type="term" value="F:structural constituent of postsynaptic intermediate filament cytoskeleton"/>
    <property type="evidence" value="ECO:0007669"/>
    <property type="project" value="TreeGrafter"/>
</dbReference>
<accession>A0AA40LTY7</accession>
<evidence type="ECO:0000256" key="3">
    <source>
        <dbReference type="ARBA" id="ARBA00022754"/>
    </source>
</evidence>
<evidence type="ECO:0000313" key="10">
    <source>
        <dbReference type="Proteomes" id="UP001177744"/>
    </source>
</evidence>
<dbReference type="PROSITE" id="PS00226">
    <property type="entry name" value="IF_ROD_1"/>
    <property type="match status" value="1"/>
</dbReference>
<sequence length="569" mass="61951">MVEELLTMLTKSTAKNTYGVRAAKDEVSESCHLLKAKTLEIKACRGMNEALGKQLQELEDKQNSDVSAMQDTINKLENELRITEKYQDLLNVALDIDIAAYRKLLESEETQLSFTGMESIASGYTQSSQIFGEAEEEEKEKEVADEEEGEEEEEGAKEEIEDAKEEEEEVKVKEKMPEKLRMRRKMKVVPIADAGGIVLATGAQHLLLGRGGVSGQRIGSVRTTAVLWERRGLWGHVPSICAPAGCAVGGKGLWGHEPRVREPRVRAPACLLAGGGPVGPEFIISAAGEEPNKWIFPVLDADRAVRVPGPPPAAPSRSPAAPVADWKPPASSPDGTSVELRWGQGVRKPDLIAQAPEYPSCRVSWARALRRPQDKHLPRGCAEGGEELLARGRETLQLPPVAAPSEGLRVPRWSAHVVVLRQLLHTITHLQAVDSPRDTIPSTTDTGSSSQPAKSLSATVSGHSVLQADDMVLEYNSAHALFMRLMQHSDLLSAQLLPPLRAPQLPPSGHKCCVSSDPVAFLSSSSCLQQERCLEQITLTFLLSAQCQNSQLPLPFRRPPASTRSFGDS</sequence>
<dbReference type="GO" id="GO:0099160">
    <property type="term" value="C:postsynaptic intermediate filament cytoskeleton"/>
    <property type="evidence" value="ECO:0007669"/>
    <property type="project" value="TreeGrafter"/>
</dbReference>
<evidence type="ECO:0000313" key="9">
    <source>
        <dbReference type="EMBL" id="KAK1343772.1"/>
    </source>
</evidence>
<feature type="compositionally biased region" description="Acidic residues" evidence="7">
    <location>
        <begin position="133"/>
        <end position="169"/>
    </location>
</feature>
<feature type="compositionally biased region" description="Polar residues" evidence="7">
    <location>
        <begin position="440"/>
        <end position="456"/>
    </location>
</feature>
<protein>
    <recommendedName>
        <fullName evidence="8">IF rod domain-containing protein</fullName>
    </recommendedName>
</protein>
<feature type="coiled-coil region" evidence="6">
    <location>
        <begin position="41"/>
        <end position="86"/>
    </location>
</feature>
<feature type="region of interest" description="Disordered" evidence="7">
    <location>
        <begin position="435"/>
        <end position="456"/>
    </location>
</feature>
<evidence type="ECO:0000256" key="4">
    <source>
        <dbReference type="ARBA" id="ARBA00023054"/>
    </source>
</evidence>